<sequence>MKFCAVALLIVPLAIAGPTSQSAQGLPDLATAGEGGYQFSSQGEGLQLAAKVCPAKFPRKCSIGNFCCRTKKCCKKECCKNTAKYCSNGRCYK</sequence>
<evidence type="ECO:0000256" key="1">
    <source>
        <dbReference type="SAM" id="SignalP"/>
    </source>
</evidence>
<dbReference type="Proteomes" id="UP000567885">
    <property type="component" value="Unassembled WGS sequence"/>
</dbReference>
<dbReference type="AlphaFoldDB" id="A0A8H5TC43"/>
<name>A0A8H5TC43_FUSHE</name>
<dbReference type="EMBL" id="JAAGWQ010000103">
    <property type="protein sequence ID" value="KAF5667103.1"/>
    <property type="molecule type" value="Genomic_DNA"/>
</dbReference>
<reference evidence="2 3" key="1">
    <citation type="submission" date="2020-05" db="EMBL/GenBank/DDBJ databases">
        <title>Identification and distribution of gene clusters putatively required for synthesis of sphingolipid metabolism inhibitors in phylogenetically diverse species of the filamentous fungus Fusarium.</title>
        <authorList>
            <person name="Kim H.-S."/>
            <person name="Busman M."/>
            <person name="Brown D.W."/>
            <person name="Divon H."/>
            <person name="Uhlig S."/>
            <person name="Proctor R.H."/>
        </authorList>
    </citation>
    <scope>NUCLEOTIDE SEQUENCE [LARGE SCALE GENOMIC DNA]</scope>
    <source>
        <strain evidence="2 3">NRRL 20693</strain>
    </source>
</reference>
<evidence type="ECO:0000313" key="2">
    <source>
        <dbReference type="EMBL" id="KAF5667103.1"/>
    </source>
</evidence>
<protein>
    <submittedName>
        <fullName evidence="2">Uncharacterized protein</fullName>
    </submittedName>
</protein>
<keyword evidence="1" id="KW-0732">Signal</keyword>
<feature type="chain" id="PRO_5034644783" evidence="1">
    <location>
        <begin position="17"/>
        <end position="93"/>
    </location>
</feature>
<proteinExistence type="predicted"/>
<accession>A0A8H5TC43</accession>
<gene>
    <name evidence="2" type="ORF">FHETE_5806</name>
</gene>
<evidence type="ECO:0000313" key="3">
    <source>
        <dbReference type="Proteomes" id="UP000567885"/>
    </source>
</evidence>
<comment type="caution">
    <text evidence="2">The sequence shown here is derived from an EMBL/GenBank/DDBJ whole genome shotgun (WGS) entry which is preliminary data.</text>
</comment>
<organism evidence="2 3">
    <name type="scientific">Fusarium heterosporum</name>
    <dbReference type="NCBI Taxonomy" id="42747"/>
    <lineage>
        <taxon>Eukaryota</taxon>
        <taxon>Fungi</taxon>
        <taxon>Dikarya</taxon>
        <taxon>Ascomycota</taxon>
        <taxon>Pezizomycotina</taxon>
        <taxon>Sordariomycetes</taxon>
        <taxon>Hypocreomycetidae</taxon>
        <taxon>Hypocreales</taxon>
        <taxon>Nectriaceae</taxon>
        <taxon>Fusarium</taxon>
        <taxon>Fusarium heterosporum species complex</taxon>
    </lineage>
</organism>
<dbReference type="OrthoDB" id="5048213at2759"/>
<keyword evidence="3" id="KW-1185">Reference proteome</keyword>
<feature type="signal peptide" evidence="1">
    <location>
        <begin position="1"/>
        <end position="16"/>
    </location>
</feature>